<dbReference type="Proteomes" id="UP000503447">
    <property type="component" value="Chromosome"/>
</dbReference>
<dbReference type="PANTHER" id="PTHR36455:SF1">
    <property type="entry name" value="BLR8292 PROTEIN"/>
    <property type="match status" value="1"/>
</dbReference>
<keyword evidence="2" id="KW-1185">Reference proteome</keyword>
<organism evidence="1 2">
    <name type="scientific">Frigoriglobus tundricola</name>
    <dbReference type="NCBI Taxonomy" id="2774151"/>
    <lineage>
        <taxon>Bacteria</taxon>
        <taxon>Pseudomonadati</taxon>
        <taxon>Planctomycetota</taxon>
        <taxon>Planctomycetia</taxon>
        <taxon>Gemmatales</taxon>
        <taxon>Gemmataceae</taxon>
        <taxon>Frigoriglobus</taxon>
    </lineage>
</organism>
<protein>
    <submittedName>
        <fullName evidence="1">Mobile element protein</fullName>
    </submittedName>
</protein>
<dbReference type="KEGG" id="ftj:FTUN_7544"/>
<dbReference type="Pfam" id="PF05717">
    <property type="entry name" value="TnpB_IS66"/>
    <property type="match status" value="1"/>
</dbReference>
<evidence type="ECO:0000313" key="1">
    <source>
        <dbReference type="EMBL" id="QJW99921.1"/>
    </source>
</evidence>
<dbReference type="EMBL" id="CP053452">
    <property type="protein sequence ID" value="QJW99921.1"/>
    <property type="molecule type" value="Genomic_DNA"/>
</dbReference>
<name>A0A6M5Z3B0_9BACT</name>
<dbReference type="NCBIfam" id="NF033819">
    <property type="entry name" value="IS66_TnpB"/>
    <property type="match status" value="1"/>
</dbReference>
<proteinExistence type="predicted"/>
<sequence length="68" mass="7554">MLAVPPTTKLWFAAAVDPRLGFDGLANLVRHQLKADPTSGHLYVFSNRSANRLKVLNWGGHGYCLWCT</sequence>
<accession>A0A6M5Z3B0</accession>
<dbReference type="AlphaFoldDB" id="A0A6M5Z3B0"/>
<gene>
    <name evidence="1" type="ORF">FTUN_7544</name>
</gene>
<dbReference type="RefSeq" id="WP_171474794.1">
    <property type="nucleotide sequence ID" value="NZ_CP053452.2"/>
</dbReference>
<reference evidence="2" key="1">
    <citation type="submission" date="2020-05" db="EMBL/GenBank/DDBJ databases">
        <title>Frigoriglobus tundricola gen. nov., sp. nov., a psychrotolerant cellulolytic planctomycete of the family Gemmataceae with two divergent copies of 16S rRNA gene.</title>
        <authorList>
            <person name="Kulichevskaya I.S."/>
            <person name="Ivanova A.A."/>
            <person name="Naumoff D.G."/>
            <person name="Beletsky A.V."/>
            <person name="Rijpstra W.I.C."/>
            <person name="Sinninghe Damste J.S."/>
            <person name="Mardanov A.V."/>
            <person name="Ravin N.V."/>
            <person name="Dedysh S.N."/>
        </authorList>
    </citation>
    <scope>NUCLEOTIDE SEQUENCE [LARGE SCALE GENOMIC DNA]</scope>
    <source>
        <strain evidence="2">PL17</strain>
    </source>
</reference>
<dbReference type="InterPro" id="IPR008878">
    <property type="entry name" value="Transposase_IS66_Orf2"/>
</dbReference>
<evidence type="ECO:0000313" key="2">
    <source>
        <dbReference type="Proteomes" id="UP000503447"/>
    </source>
</evidence>
<dbReference type="PANTHER" id="PTHR36455">
    <property type="match status" value="1"/>
</dbReference>